<evidence type="ECO:0000313" key="4">
    <source>
        <dbReference type="Proteomes" id="UP000693970"/>
    </source>
</evidence>
<feature type="domain" description="SAP" evidence="2">
    <location>
        <begin position="498"/>
        <end position="532"/>
    </location>
</feature>
<dbReference type="Proteomes" id="UP000693970">
    <property type="component" value="Unassembled WGS sequence"/>
</dbReference>
<protein>
    <submittedName>
        <fullName evidence="3">NYN domain containing protein</fullName>
    </submittedName>
</protein>
<dbReference type="PANTHER" id="PTHR35458">
    <property type="entry name" value="SLR0755 PROTEIN"/>
    <property type="match status" value="1"/>
</dbReference>
<feature type="compositionally biased region" description="Polar residues" evidence="1">
    <location>
        <begin position="323"/>
        <end position="334"/>
    </location>
</feature>
<dbReference type="AlphaFoldDB" id="A0A9K3LLX9"/>
<sequence length="651" mass="73912">MVSLRRALVRRQSISFLVGLLFFLFSATLRHATAFICTHLNEIRRIRHPSLVRRQLVSWNNNVNGSNDLGNFPSSNPQQQPYVQPMAAATLTPLKVMIFIDGTWLYYQIYERTMYRDIMSQKLGSKDWKTWHEIDWPRLPMVACQALLQDKKSSWSAIMAPTEGGTTQQTPQRPIEVMRVSVYSSMHRETPEDSYRFLMFQNMRKAGFDVNMIETLGPKGSGEKCVDIQLAVDMLYYATVPDAYDVALLLTGDRDFLPAVVRCRQKGRRIGIVSMRSAASIAFEETPNLKDYDTIWLEDYIEQWTRKVDKPIPVPTNKPPKNSPSIGLIGSSNTDSRKAKSASKISEFILNKVMADFISGTDAPLVSSRDVGRFLKELRVGDKTVLGEIKDRYGGLYQFVALSDLFFVEGDSRWNIKAFWVGMIPEKGRGNVNFDDIPHDLSELEMSFLANYAKRRKLNEFDYEFTLSDQDPARSNDSIDVTVVKPRTNLGTQKTLDLDKCTLVQLRAICRENGLVVSGKKAELLERVQKHLSLNERNDETILEQVDPSTRLEMLVLEYVKAAGGEATSRDVGRYLVVNKASSDRLSRQNDGRPISALQEMKELYGGLLKFVEWSSLCNYGRKLTPGTFTVVPAPNYEKRLEEKIALATVD</sequence>
<keyword evidence="4" id="KW-1185">Reference proteome</keyword>
<reference evidence="3" key="2">
    <citation type="submission" date="2021-04" db="EMBL/GenBank/DDBJ databases">
        <authorList>
            <person name="Podell S."/>
        </authorList>
    </citation>
    <scope>NUCLEOTIDE SEQUENCE</scope>
    <source>
        <strain evidence="3">Hildebrandi</strain>
    </source>
</reference>
<feature type="compositionally biased region" description="Pro residues" evidence="1">
    <location>
        <begin position="312"/>
        <end position="322"/>
    </location>
</feature>
<evidence type="ECO:0000256" key="1">
    <source>
        <dbReference type="SAM" id="MobiDB-lite"/>
    </source>
</evidence>
<evidence type="ECO:0000259" key="2">
    <source>
        <dbReference type="PROSITE" id="PS50800"/>
    </source>
</evidence>
<dbReference type="InterPro" id="IPR021139">
    <property type="entry name" value="NYN"/>
</dbReference>
<dbReference type="CDD" id="cd18722">
    <property type="entry name" value="PIN_NicB-like"/>
    <property type="match status" value="1"/>
</dbReference>
<dbReference type="GO" id="GO:0004540">
    <property type="term" value="F:RNA nuclease activity"/>
    <property type="evidence" value="ECO:0007669"/>
    <property type="project" value="InterPro"/>
</dbReference>
<name>A0A9K3LLX9_9STRA</name>
<dbReference type="PROSITE" id="PS50800">
    <property type="entry name" value="SAP"/>
    <property type="match status" value="1"/>
</dbReference>
<dbReference type="SMART" id="SM00513">
    <property type="entry name" value="SAP"/>
    <property type="match status" value="1"/>
</dbReference>
<dbReference type="PANTHER" id="PTHR35458:SF8">
    <property type="entry name" value="SLR0650 PROTEIN"/>
    <property type="match status" value="1"/>
</dbReference>
<organism evidence="3 4">
    <name type="scientific">Nitzschia inconspicua</name>
    <dbReference type="NCBI Taxonomy" id="303405"/>
    <lineage>
        <taxon>Eukaryota</taxon>
        <taxon>Sar</taxon>
        <taxon>Stramenopiles</taxon>
        <taxon>Ochrophyta</taxon>
        <taxon>Bacillariophyta</taxon>
        <taxon>Bacillariophyceae</taxon>
        <taxon>Bacillariophycidae</taxon>
        <taxon>Bacillariales</taxon>
        <taxon>Bacillariaceae</taxon>
        <taxon>Nitzschia</taxon>
    </lineage>
</organism>
<dbReference type="OrthoDB" id="445357at2759"/>
<gene>
    <name evidence="3" type="ORF">IV203_038082</name>
</gene>
<feature type="region of interest" description="Disordered" evidence="1">
    <location>
        <begin position="311"/>
        <end position="335"/>
    </location>
</feature>
<dbReference type="EMBL" id="JAGRRH010000009">
    <property type="protein sequence ID" value="KAG7364879.1"/>
    <property type="molecule type" value="Genomic_DNA"/>
</dbReference>
<dbReference type="Pfam" id="PF01936">
    <property type="entry name" value="NYN"/>
    <property type="match status" value="1"/>
</dbReference>
<reference evidence="3" key="1">
    <citation type="journal article" date="2021" name="Sci. Rep.">
        <title>Diploid genomic architecture of Nitzschia inconspicua, an elite biomass production diatom.</title>
        <authorList>
            <person name="Oliver A."/>
            <person name="Podell S."/>
            <person name="Pinowska A."/>
            <person name="Traller J.C."/>
            <person name="Smith S.R."/>
            <person name="McClure R."/>
            <person name="Beliaev A."/>
            <person name="Bohutskyi P."/>
            <person name="Hill E.A."/>
            <person name="Rabines A."/>
            <person name="Zheng H."/>
            <person name="Allen L.Z."/>
            <person name="Kuo A."/>
            <person name="Grigoriev I.V."/>
            <person name="Allen A.E."/>
            <person name="Hazlebeck D."/>
            <person name="Allen E.E."/>
        </authorList>
    </citation>
    <scope>NUCLEOTIDE SEQUENCE</scope>
    <source>
        <strain evidence="3">Hildebrandi</strain>
    </source>
</reference>
<evidence type="ECO:0000313" key="3">
    <source>
        <dbReference type="EMBL" id="KAG7364879.1"/>
    </source>
</evidence>
<accession>A0A9K3LLX9</accession>
<dbReference type="Pfam" id="PF02037">
    <property type="entry name" value="SAP"/>
    <property type="match status" value="1"/>
</dbReference>
<dbReference type="InterPro" id="IPR047140">
    <property type="entry name" value="LabA"/>
</dbReference>
<dbReference type="InterPro" id="IPR003034">
    <property type="entry name" value="SAP_dom"/>
</dbReference>
<comment type="caution">
    <text evidence="3">The sequence shown here is derived from an EMBL/GenBank/DDBJ whole genome shotgun (WGS) entry which is preliminary data.</text>
</comment>
<proteinExistence type="predicted"/>